<dbReference type="STRING" id="572480.Arnit_1717"/>
<dbReference type="KEGG" id="ant:Arnit_1717"/>
<gene>
    <name evidence="1" type="ordered locus">Arnit_1717</name>
</gene>
<dbReference type="SUPFAM" id="SSF63418">
    <property type="entry name" value="MurE/MurF N-terminal domain"/>
    <property type="match status" value="1"/>
</dbReference>
<sequence length="329" mass="38845">MNISSIIDIIDGELKNSPSISFIYNIKTDPKKVIEGDLFLVKNKDDIEIAMQNGAFAIVYDFEIEVLDKEIAWIKVPSVYEALVKLFRYKFSTLNLEVYYCDKVTYDLINIYKSSKKEIHLISSNLLRSTKIIENLSEEEIFFCADEELIKKIYPNYKVFSTKEYEIENLIEHSLFETSFSYKEKYFNKLKIPSLYINQFLAVYNFLNIDIDFHKLVKLTHFKPIFVDKYLNVIDFGKSNKFIVCQKNLELLVNEIKYLEKKYKYGKTIFISPIYIEGLDETQIVLENLDNLKQVIKKEYFNAIYIMGYDKFKVEETLKLSLAESSELF</sequence>
<reference evidence="1 2" key="1">
    <citation type="journal article" date="2010" name="Stand. Genomic Sci.">
        <title>Complete genome sequence of Arcobacter nitrofigilis type strain (CI).</title>
        <authorList>
            <person name="Pati A."/>
            <person name="Gronow S."/>
            <person name="Lapidus A."/>
            <person name="Copeland A."/>
            <person name="Glavina Del Rio T."/>
            <person name="Nolan M."/>
            <person name="Lucas S."/>
            <person name="Tice H."/>
            <person name="Cheng J.F."/>
            <person name="Han C."/>
            <person name="Chertkov O."/>
            <person name="Bruce D."/>
            <person name="Tapia R."/>
            <person name="Goodwin L."/>
            <person name="Pitluck S."/>
            <person name="Liolios K."/>
            <person name="Ivanova N."/>
            <person name="Mavromatis K."/>
            <person name="Chen A."/>
            <person name="Palaniappan K."/>
            <person name="Land M."/>
            <person name="Hauser L."/>
            <person name="Chang Y.J."/>
            <person name="Jeffries C.D."/>
            <person name="Detter J.C."/>
            <person name="Rohde M."/>
            <person name="Goker M."/>
            <person name="Bristow J."/>
            <person name="Eisen J.A."/>
            <person name="Markowitz V."/>
            <person name="Hugenholtz P."/>
            <person name="Klenk H.P."/>
            <person name="Kyrpides N.C."/>
        </authorList>
    </citation>
    <scope>NUCLEOTIDE SEQUENCE [LARGE SCALE GENOMIC DNA]</scope>
    <source>
        <strain evidence="2">ATCC 33309 / DSM 7299 / CCUG 15893 / LMG 7604 / NCTC 12251 / CI</strain>
    </source>
</reference>
<dbReference type="eggNOG" id="COG0770">
    <property type="taxonomic scope" value="Bacteria"/>
</dbReference>
<organism evidence="1 2">
    <name type="scientific">Arcobacter nitrofigilis (strain ATCC 33309 / DSM 7299 / CCUG 15893 / LMG 7604 / NCTC 12251 / CI)</name>
    <name type="common">Campylobacter nitrofigilis</name>
    <dbReference type="NCBI Taxonomy" id="572480"/>
    <lineage>
        <taxon>Bacteria</taxon>
        <taxon>Pseudomonadati</taxon>
        <taxon>Campylobacterota</taxon>
        <taxon>Epsilonproteobacteria</taxon>
        <taxon>Campylobacterales</taxon>
        <taxon>Arcobacteraceae</taxon>
        <taxon>Arcobacter</taxon>
    </lineage>
</organism>
<dbReference type="Proteomes" id="UP000000939">
    <property type="component" value="Chromosome"/>
</dbReference>
<keyword evidence="2" id="KW-1185">Reference proteome</keyword>
<name>D5V1D7_ARCNC</name>
<dbReference type="EMBL" id="CP001999">
    <property type="protein sequence ID" value="ADG93371.1"/>
    <property type="molecule type" value="Genomic_DNA"/>
</dbReference>
<dbReference type="OrthoDB" id="5338390at2"/>
<accession>D5V1D7</accession>
<dbReference type="RefSeq" id="WP_013135516.1">
    <property type="nucleotide sequence ID" value="NC_014166.1"/>
</dbReference>
<protein>
    <submittedName>
        <fullName evidence="1">Cytoplasmic peptidoglycan synthetase domain protein</fullName>
    </submittedName>
</protein>
<evidence type="ECO:0000313" key="2">
    <source>
        <dbReference type="Proteomes" id="UP000000939"/>
    </source>
</evidence>
<dbReference type="InterPro" id="IPR035911">
    <property type="entry name" value="MurE/MurF_N"/>
</dbReference>
<dbReference type="AlphaFoldDB" id="D5V1D7"/>
<evidence type="ECO:0000313" key="1">
    <source>
        <dbReference type="EMBL" id="ADG93371.1"/>
    </source>
</evidence>
<dbReference type="HOGENOM" id="CLU_054536_0_0_7"/>
<proteinExistence type="predicted"/>